<reference evidence="3 4" key="2">
    <citation type="submission" date="2020-11" db="EMBL/GenBank/DDBJ databases">
        <title>Sulfur oxidizing isolate from Hospital Hole Sinkhole.</title>
        <authorList>
            <person name="Scott K.M."/>
        </authorList>
    </citation>
    <scope>NUCLEOTIDE SEQUENCE [LARGE SCALE GENOMIC DNA]</scope>
    <source>
        <strain evidence="3 4">HH1</strain>
    </source>
</reference>
<name>A0ABS0BUS3_9GAMM</name>
<dbReference type="PANTHER" id="PTHR13774:SF17">
    <property type="entry name" value="PHENAZINE BIOSYNTHESIS-LIKE DOMAIN-CONTAINING PROTEIN"/>
    <property type="match status" value="1"/>
</dbReference>
<proteinExistence type="inferred from homology"/>
<dbReference type="RefSeq" id="WP_194947440.1">
    <property type="nucleotide sequence ID" value="NZ_JACBGI020000002.1"/>
</dbReference>
<dbReference type="PANTHER" id="PTHR13774">
    <property type="entry name" value="PHENAZINE BIOSYNTHESIS PROTEIN"/>
    <property type="match status" value="1"/>
</dbReference>
<keyword evidence="2" id="KW-0413">Isomerase</keyword>
<sequence length="263" mass="29835">MKLPIYQVDAFADRAFEGNPAAVCILDSWLCEETMQAIAAENNLSETAFVVPYQENAYQIRWFTPTAEVDLCGHATLAAAYVLFECVGLPDEEIRFWSRSGWLMVCVAEDLLQMDFPAQQPESCPLPTQIQRAFGIERAECFQHQDYLVVLDDESLLRDLTPDFQALMDLDLRGVILTAPSKDFDFVCRFFAPRYGINEDPVTGSAFTQLAPFWAERLSKTDLTAKQVSRRGGKVYCRWEGERVFISGRAALYLRGEIEIQDV</sequence>
<dbReference type="PIRSF" id="PIRSF016184">
    <property type="entry name" value="PhzC_PhzF"/>
    <property type="match status" value="1"/>
</dbReference>
<keyword evidence="4" id="KW-1185">Reference proteome</keyword>
<dbReference type="SUPFAM" id="SSF54506">
    <property type="entry name" value="Diaminopimelate epimerase-like"/>
    <property type="match status" value="1"/>
</dbReference>
<evidence type="ECO:0000313" key="4">
    <source>
        <dbReference type="Proteomes" id="UP001193680"/>
    </source>
</evidence>
<dbReference type="Pfam" id="PF02567">
    <property type="entry name" value="PhzC-PhzF"/>
    <property type="match status" value="1"/>
</dbReference>
<evidence type="ECO:0000256" key="1">
    <source>
        <dbReference type="ARBA" id="ARBA00008270"/>
    </source>
</evidence>
<evidence type="ECO:0000313" key="3">
    <source>
        <dbReference type="EMBL" id="MBF6057069.1"/>
    </source>
</evidence>
<dbReference type="Proteomes" id="UP001193680">
    <property type="component" value="Unassembled WGS sequence"/>
</dbReference>
<reference evidence="3 4" key="1">
    <citation type="submission" date="2020-06" db="EMBL/GenBank/DDBJ databases">
        <authorList>
            <person name="Scott K."/>
        </authorList>
    </citation>
    <scope>NUCLEOTIDE SEQUENCE [LARGE SCALE GENOMIC DNA]</scope>
    <source>
        <strain evidence="3 4">HH1</strain>
    </source>
</reference>
<comment type="caution">
    <text evidence="3">The sequence shown here is derived from an EMBL/GenBank/DDBJ whole genome shotgun (WGS) entry which is preliminary data.</text>
</comment>
<protein>
    <submittedName>
        <fullName evidence="3">PhzF family phenazine biosynthesis protein</fullName>
    </submittedName>
</protein>
<organism evidence="3 4">
    <name type="scientific">Thiomicrorhabdus heinhorstiae</name>
    <dbReference type="NCBI Taxonomy" id="2748010"/>
    <lineage>
        <taxon>Bacteria</taxon>
        <taxon>Pseudomonadati</taxon>
        <taxon>Pseudomonadota</taxon>
        <taxon>Gammaproteobacteria</taxon>
        <taxon>Thiotrichales</taxon>
        <taxon>Piscirickettsiaceae</taxon>
        <taxon>Thiomicrorhabdus</taxon>
    </lineage>
</organism>
<comment type="similarity">
    <text evidence="1">Belongs to the PhzF family.</text>
</comment>
<evidence type="ECO:0000256" key="2">
    <source>
        <dbReference type="ARBA" id="ARBA00023235"/>
    </source>
</evidence>
<accession>A0ABS0BUS3</accession>
<gene>
    <name evidence="3" type="ORF">H8792_001815</name>
</gene>
<dbReference type="NCBIfam" id="TIGR00654">
    <property type="entry name" value="PhzF_family"/>
    <property type="match status" value="1"/>
</dbReference>
<dbReference type="Gene3D" id="3.10.310.10">
    <property type="entry name" value="Diaminopimelate Epimerase, Chain A, domain 1"/>
    <property type="match status" value="2"/>
</dbReference>
<dbReference type="EMBL" id="JACBGI020000002">
    <property type="protein sequence ID" value="MBF6057069.1"/>
    <property type="molecule type" value="Genomic_DNA"/>
</dbReference>
<dbReference type="InterPro" id="IPR003719">
    <property type="entry name" value="Phenazine_PhzF-like"/>
</dbReference>